<protein>
    <recommendedName>
        <fullName evidence="4">Hydrophobin</fullName>
    </recommendedName>
</protein>
<gene>
    <name evidence="2" type="ORF">K493DRAFT_333040</name>
</gene>
<keyword evidence="1" id="KW-0732">Signal</keyword>
<evidence type="ECO:0008006" key="4">
    <source>
        <dbReference type="Google" id="ProtNLM"/>
    </source>
</evidence>
<reference evidence="2 3" key="1">
    <citation type="submission" date="2016-07" db="EMBL/GenBank/DDBJ databases">
        <title>Pervasive Adenine N6-methylation of Active Genes in Fungi.</title>
        <authorList>
            <consortium name="DOE Joint Genome Institute"/>
            <person name="Mondo S.J."/>
            <person name="Dannebaum R.O."/>
            <person name="Kuo R.C."/>
            <person name="Labutti K."/>
            <person name="Haridas S."/>
            <person name="Kuo A."/>
            <person name="Salamov A."/>
            <person name="Ahrendt S.R."/>
            <person name="Lipzen A."/>
            <person name="Sullivan W."/>
            <person name="Andreopoulos W.B."/>
            <person name="Clum A."/>
            <person name="Lindquist E."/>
            <person name="Daum C."/>
            <person name="Ramamoorthy G.K."/>
            <person name="Gryganskyi A."/>
            <person name="Culley D."/>
            <person name="Magnuson J.K."/>
            <person name="James T.Y."/>
            <person name="O'Malley M.A."/>
            <person name="Stajich J.E."/>
            <person name="Spatafora J.W."/>
            <person name="Visel A."/>
            <person name="Grigoriev I.V."/>
        </authorList>
    </citation>
    <scope>NUCLEOTIDE SEQUENCE [LARGE SCALE GENOMIC DNA]</scope>
    <source>
        <strain evidence="2 3">CBS 931.73</strain>
    </source>
</reference>
<keyword evidence="3" id="KW-1185">Reference proteome</keyword>
<evidence type="ECO:0000313" key="3">
    <source>
        <dbReference type="Proteomes" id="UP000193498"/>
    </source>
</evidence>
<dbReference type="Proteomes" id="UP000193498">
    <property type="component" value="Unassembled WGS sequence"/>
</dbReference>
<feature type="chain" id="PRO_5012937512" description="Hydrophobin" evidence="1">
    <location>
        <begin position="20"/>
        <end position="125"/>
    </location>
</feature>
<feature type="signal peptide" evidence="1">
    <location>
        <begin position="1"/>
        <end position="19"/>
    </location>
</feature>
<dbReference type="InParanoid" id="A0A1Y1Z8Y2"/>
<organism evidence="2 3">
    <name type="scientific">Basidiobolus meristosporus CBS 931.73</name>
    <dbReference type="NCBI Taxonomy" id="1314790"/>
    <lineage>
        <taxon>Eukaryota</taxon>
        <taxon>Fungi</taxon>
        <taxon>Fungi incertae sedis</taxon>
        <taxon>Zoopagomycota</taxon>
        <taxon>Entomophthoromycotina</taxon>
        <taxon>Basidiobolomycetes</taxon>
        <taxon>Basidiobolales</taxon>
        <taxon>Basidiobolaceae</taxon>
        <taxon>Basidiobolus</taxon>
    </lineage>
</organism>
<sequence>MRFFTAIVCLTALLSVAFAAPLPLDLAPVVGELVKPVAPIVGPILSSTCNNVLVTAQVAHLANVDVVVCLDASKPVPAEIEQAASQVSNNCNILKQSITAKVDALGLLKVRAIVCLPRVTLYVSL</sequence>
<comment type="caution">
    <text evidence="2">The sequence shown here is derived from an EMBL/GenBank/DDBJ whole genome shotgun (WGS) entry which is preliminary data.</text>
</comment>
<evidence type="ECO:0000256" key="1">
    <source>
        <dbReference type="SAM" id="SignalP"/>
    </source>
</evidence>
<name>A0A1Y1Z8Y2_9FUNG</name>
<accession>A0A1Y1Z8Y2</accession>
<dbReference type="AlphaFoldDB" id="A0A1Y1Z8Y2"/>
<dbReference type="EMBL" id="MCFE01000014">
    <property type="protein sequence ID" value="ORY06729.1"/>
    <property type="molecule type" value="Genomic_DNA"/>
</dbReference>
<proteinExistence type="predicted"/>
<evidence type="ECO:0000313" key="2">
    <source>
        <dbReference type="EMBL" id="ORY06729.1"/>
    </source>
</evidence>